<dbReference type="InterPro" id="IPR058163">
    <property type="entry name" value="LysR-type_TF_proteobact-type"/>
</dbReference>
<dbReference type="AlphaFoldDB" id="A0A2W0EQ95"/>
<dbReference type="Gene3D" id="3.40.190.290">
    <property type="match status" value="1"/>
</dbReference>
<dbReference type="CDD" id="cd08422">
    <property type="entry name" value="PBP2_CrgA_like"/>
    <property type="match status" value="1"/>
</dbReference>
<evidence type="ECO:0000256" key="2">
    <source>
        <dbReference type="ARBA" id="ARBA00023015"/>
    </source>
</evidence>
<dbReference type="InterPro" id="IPR000847">
    <property type="entry name" value="LysR_HTH_N"/>
</dbReference>
<sequence length="311" mass="34606">MDVFQAMRVFTRVVDAGTFTAAAQTLGLSTAQVSRQVSELESHLQARLLQRTTRRLGLTEVGSRYLERCRHILSELEDAGAEAGGAYLMPRGRLRVHAITGLGTHLLAPLAARYSELYPEVNLELTLSQRHPDLLEEGQDVVITLARELPDSELVAQLLGTTYSVVCAAPSYLGQHGIPMTLDELSQHRCLRLLDPVFGDSWTFTDNGVERAIRLGETFQVNVAEAMAQAAGEGMGICVLPDLIAAKAFAQGRLVRLLAEHRLHERGIYALYPSRRFLDAKVRTWVEFLKEQLPLVFRGNRTLVENPTYWA</sequence>
<dbReference type="PROSITE" id="PS50931">
    <property type="entry name" value="HTH_LYSR"/>
    <property type="match status" value="1"/>
</dbReference>
<evidence type="ECO:0000313" key="6">
    <source>
        <dbReference type="EMBL" id="PYY68155.1"/>
    </source>
</evidence>
<dbReference type="SUPFAM" id="SSF53850">
    <property type="entry name" value="Periplasmic binding protein-like II"/>
    <property type="match status" value="1"/>
</dbReference>
<dbReference type="InterPro" id="IPR036390">
    <property type="entry name" value="WH_DNA-bd_sf"/>
</dbReference>
<comment type="caution">
    <text evidence="6">The sequence shown here is derived from an EMBL/GenBank/DDBJ whole genome shotgun (WGS) entry which is preliminary data.</text>
</comment>
<feature type="domain" description="HTH lysR-type" evidence="5">
    <location>
        <begin position="1"/>
        <end position="59"/>
    </location>
</feature>
<evidence type="ECO:0000256" key="1">
    <source>
        <dbReference type="ARBA" id="ARBA00009437"/>
    </source>
</evidence>
<dbReference type="FunFam" id="1.10.10.10:FF:000001">
    <property type="entry name" value="LysR family transcriptional regulator"/>
    <property type="match status" value="1"/>
</dbReference>
<dbReference type="GO" id="GO:0006351">
    <property type="term" value="P:DNA-templated transcription"/>
    <property type="evidence" value="ECO:0007669"/>
    <property type="project" value="TreeGrafter"/>
</dbReference>
<protein>
    <submittedName>
        <fullName evidence="6">LysR family transcriptional regulator</fullName>
    </submittedName>
</protein>
<gene>
    <name evidence="6" type="ORF">CRX42_23275</name>
</gene>
<dbReference type="GO" id="GO:0003700">
    <property type="term" value="F:DNA-binding transcription factor activity"/>
    <property type="evidence" value="ECO:0007669"/>
    <property type="project" value="InterPro"/>
</dbReference>
<evidence type="ECO:0000256" key="3">
    <source>
        <dbReference type="ARBA" id="ARBA00023125"/>
    </source>
</evidence>
<keyword evidence="4" id="KW-0804">Transcription</keyword>
<dbReference type="SUPFAM" id="SSF46785">
    <property type="entry name" value="Winged helix' DNA-binding domain"/>
    <property type="match status" value="1"/>
</dbReference>
<dbReference type="InterPro" id="IPR036388">
    <property type="entry name" value="WH-like_DNA-bd_sf"/>
</dbReference>
<name>A0A2W0EQ95_PSEJE</name>
<keyword evidence="3" id="KW-0238">DNA-binding</keyword>
<evidence type="ECO:0000313" key="7">
    <source>
        <dbReference type="Proteomes" id="UP000247437"/>
    </source>
</evidence>
<dbReference type="InterPro" id="IPR005119">
    <property type="entry name" value="LysR_subst-bd"/>
</dbReference>
<dbReference type="Gene3D" id="1.10.10.10">
    <property type="entry name" value="Winged helix-like DNA-binding domain superfamily/Winged helix DNA-binding domain"/>
    <property type="match status" value="1"/>
</dbReference>
<dbReference type="Proteomes" id="UP000247437">
    <property type="component" value="Unassembled WGS sequence"/>
</dbReference>
<dbReference type="PANTHER" id="PTHR30537:SF5">
    <property type="entry name" value="HTH-TYPE TRANSCRIPTIONAL ACTIVATOR TTDR-RELATED"/>
    <property type="match status" value="1"/>
</dbReference>
<reference evidence="6 7" key="1">
    <citation type="journal article" date="2018" name="Appl. Microbiol. Biotechnol.">
        <title>Characterization of the caprolactam degradation pathway in Pseudomonas jessenii using mass spectrometry-based proteomics.</title>
        <authorList>
            <person name="Otzen M."/>
            <person name="Palacio C."/>
            <person name="Janssen D.B."/>
        </authorList>
    </citation>
    <scope>NUCLEOTIDE SEQUENCE [LARGE SCALE GENOMIC DNA]</scope>
    <source>
        <strain evidence="6 7">GO3</strain>
    </source>
</reference>
<accession>A0A2W0EQ95</accession>
<evidence type="ECO:0000256" key="4">
    <source>
        <dbReference type="ARBA" id="ARBA00023163"/>
    </source>
</evidence>
<dbReference type="PANTHER" id="PTHR30537">
    <property type="entry name" value="HTH-TYPE TRANSCRIPTIONAL REGULATOR"/>
    <property type="match status" value="1"/>
</dbReference>
<dbReference type="Pfam" id="PF00126">
    <property type="entry name" value="HTH_1"/>
    <property type="match status" value="1"/>
</dbReference>
<proteinExistence type="inferred from homology"/>
<evidence type="ECO:0000259" key="5">
    <source>
        <dbReference type="PROSITE" id="PS50931"/>
    </source>
</evidence>
<dbReference type="GO" id="GO:0043565">
    <property type="term" value="F:sequence-specific DNA binding"/>
    <property type="evidence" value="ECO:0007669"/>
    <property type="project" value="TreeGrafter"/>
</dbReference>
<organism evidence="6 7">
    <name type="scientific">Pseudomonas jessenii</name>
    <dbReference type="NCBI Taxonomy" id="77298"/>
    <lineage>
        <taxon>Bacteria</taxon>
        <taxon>Pseudomonadati</taxon>
        <taxon>Pseudomonadota</taxon>
        <taxon>Gammaproteobacteria</taxon>
        <taxon>Pseudomonadales</taxon>
        <taxon>Pseudomonadaceae</taxon>
        <taxon>Pseudomonas</taxon>
    </lineage>
</organism>
<keyword evidence="2" id="KW-0805">Transcription regulation</keyword>
<dbReference type="OrthoDB" id="9786526at2"/>
<dbReference type="EMBL" id="PDLL01000359">
    <property type="protein sequence ID" value="PYY68155.1"/>
    <property type="molecule type" value="Genomic_DNA"/>
</dbReference>
<dbReference type="RefSeq" id="WP_023629250.1">
    <property type="nucleotide sequence ID" value="NZ_PDLL01000359.1"/>
</dbReference>
<comment type="similarity">
    <text evidence="1">Belongs to the LysR transcriptional regulatory family.</text>
</comment>
<dbReference type="Pfam" id="PF03466">
    <property type="entry name" value="LysR_substrate"/>
    <property type="match status" value="1"/>
</dbReference>